<keyword evidence="6" id="KW-0328">Glycosyltransferase</keyword>
<dbReference type="AlphaFoldDB" id="A2E0S9"/>
<dbReference type="InParanoid" id="A2E0S9"/>
<dbReference type="Gene3D" id="2.60.40.10">
    <property type="entry name" value="Immunoglobulins"/>
    <property type="match status" value="1"/>
</dbReference>
<dbReference type="PANTHER" id="PTHR32518">
    <property type="match status" value="1"/>
</dbReference>
<evidence type="ECO:0000256" key="1">
    <source>
        <dbReference type="ARBA" id="ARBA00000439"/>
    </source>
</evidence>
<comment type="subcellular location">
    <subcellularLocation>
        <location evidence="2">Cytoplasm</location>
    </subcellularLocation>
</comment>
<evidence type="ECO:0000256" key="10">
    <source>
        <dbReference type="ARBA" id="ARBA00031501"/>
    </source>
</evidence>
<dbReference type="VEuPathDB" id="TrichDB:TVAGG3_0325470"/>
<dbReference type="STRING" id="5722.A2E0S9"/>
<evidence type="ECO:0000256" key="7">
    <source>
        <dbReference type="ARBA" id="ARBA00022679"/>
    </source>
</evidence>
<dbReference type="GO" id="GO:0005975">
    <property type="term" value="P:carbohydrate metabolic process"/>
    <property type="evidence" value="ECO:0007669"/>
    <property type="project" value="InterPro"/>
</dbReference>
<dbReference type="InterPro" id="IPR003385">
    <property type="entry name" value="Glyco_hydro_77"/>
</dbReference>
<dbReference type="InterPro" id="IPR002044">
    <property type="entry name" value="CBM20"/>
</dbReference>
<dbReference type="SUPFAM" id="SSF51445">
    <property type="entry name" value="(Trans)glycosidases"/>
    <property type="match status" value="1"/>
</dbReference>
<dbReference type="InterPro" id="IPR017853">
    <property type="entry name" value="GH"/>
</dbReference>
<dbReference type="InterPro" id="IPR013783">
    <property type="entry name" value="Ig-like_fold"/>
</dbReference>
<organism evidence="12 13">
    <name type="scientific">Trichomonas vaginalis (strain ATCC PRA-98 / G3)</name>
    <dbReference type="NCBI Taxonomy" id="412133"/>
    <lineage>
        <taxon>Eukaryota</taxon>
        <taxon>Metamonada</taxon>
        <taxon>Parabasalia</taxon>
        <taxon>Trichomonadida</taxon>
        <taxon>Trichomonadidae</taxon>
        <taxon>Trichomonas</taxon>
    </lineage>
</organism>
<dbReference type="OrthoDB" id="6123450at2759"/>
<evidence type="ECO:0000256" key="6">
    <source>
        <dbReference type="ARBA" id="ARBA00022676"/>
    </source>
</evidence>
<comment type="catalytic activity">
    <reaction evidence="1">
        <text>Transfers a segment of a (1-&gt;4)-alpha-D-glucan to a new position in an acceptor, which may be glucose or a (1-&gt;4)-alpha-D-glucan.</text>
        <dbReference type="EC" id="2.4.1.25"/>
    </reaction>
</comment>
<dbReference type="EMBL" id="DS113281">
    <property type="protein sequence ID" value="EAY13684.1"/>
    <property type="molecule type" value="Genomic_DNA"/>
</dbReference>
<keyword evidence="5" id="KW-0963">Cytoplasm</keyword>
<evidence type="ECO:0000256" key="4">
    <source>
        <dbReference type="ARBA" id="ARBA00012560"/>
    </source>
</evidence>
<dbReference type="Pfam" id="PF02446">
    <property type="entry name" value="Glyco_hydro_77"/>
    <property type="match status" value="1"/>
</dbReference>
<evidence type="ECO:0000256" key="2">
    <source>
        <dbReference type="ARBA" id="ARBA00004496"/>
    </source>
</evidence>
<dbReference type="OMA" id="EDICDEK"/>
<evidence type="ECO:0000313" key="12">
    <source>
        <dbReference type="EMBL" id="EAY13684.1"/>
    </source>
</evidence>
<reference evidence="12" key="2">
    <citation type="journal article" date="2007" name="Science">
        <title>Draft genome sequence of the sexually transmitted pathogen Trichomonas vaginalis.</title>
        <authorList>
            <person name="Carlton J.M."/>
            <person name="Hirt R.P."/>
            <person name="Silva J.C."/>
            <person name="Delcher A.L."/>
            <person name="Schatz M."/>
            <person name="Zhao Q."/>
            <person name="Wortman J.R."/>
            <person name="Bidwell S.L."/>
            <person name="Alsmark U.C.M."/>
            <person name="Besteiro S."/>
            <person name="Sicheritz-Ponten T."/>
            <person name="Noel C.J."/>
            <person name="Dacks J.B."/>
            <person name="Foster P.G."/>
            <person name="Simillion C."/>
            <person name="Van de Peer Y."/>
            <person name="Miranda-Saavedra D."/>
            <person name="Barton G.J."/>
            <person name="Westrop G.D."/>
            <person name="Mueller S."/>
            <person name="Dessi D."/>
            <person name="Fiori P.L."/>
            <person name="Ren Q."/>
            <person name="Paulsen I."/>
            <person name="Zhang H."/>
            <person name="Bastida-Corcuera F.D."/>
            <person name="Simoes-Barbosa A."/>
            <person name="Brown M.T."/>
            <person name="Hayes R.D."/>
            <person name="Mukherjee M."/>
            <person name="Okumura C.Y."/>
            <person name="Schneider R."/>
            <person name="Smith A.J."/>
            <person name="Vanacova S."/>
            <person name="Villalvazo M."/>
            <person name="Haas B.J."/>
            <person name="Pertea M."/>
            <person name="Feldblyum T.V."/>
            <person name="Utterback T.R."/>
            <person name="Shu C.L."/>
            <person name="Osoegawa K."/>
            <person name="de Jong P.J."/>
            <person name="Hrdy I."/>
            <person name="Horvathova L."/>
            <person name="Zubacova Z."/>
            <person name="Dolezal P."/>
            <person name="Malik S.B."/>
            <person name="Logsdon J.M. Jr."/>
            <person name="Henze K."/>
            <person name="Gupta A."/>
            <person name="Wang C.C."/>
            <person name="Dunne R.L."/>
            <person name="Upcroft J.A."/>
            <person name="Upcroft P."/>
            <person name="White O."/>
            <person name="Salzberg S.L."/>
            <person name="Tang P."/>
            <person name="Chiu C.-H."/>
            <person name="Lee Y.-S."/>
            <person name="Embley T.M."/>
            <person name="Coombs G.H."/>
            <person name="Mottram J.C."/>
            <person name="Tachezy J."/>
            <person name="Fraser-Liggett C.M."/>
            <person name="Johnson P.J."/>
        </authorList>
    </citation>
    <scope>NUCLEOTIDE SEQUENCE [LARGE SCALE GENOMIC DNA]</scope>
    <source>
        <strain evidence="12">G3</strain>
    </source>
</reference>
<feature type="domain" description="CBM20" evidence="11">
    <location>
        <begin position="10"/>
        <end position="55"/>
    </location>
</feature>
<dbReference type="GO" id="GO:0004134">
    <property type="term" value="F:4-alpha-glucanotransferase activity"/>
    <property type="evidence" value="ECO:0007669"/>
    <property type="project" value="UniProtKB-EC"/>
</dbReference>
<keyword evidence="13" id="KW-1185">Reference proteome</keyword>
<keyword evidence="7" id="KW-0808">Transferase</keyword>
<protein>
    <recommendedName>
        <fullName evidence="4">4-alpha-glucanotransferase</fullName>
        <ecNumber evidence="4">2.4.1.25</ecNumber>
    </recommendedName>
    <alternativeName>
        <fullName evidence="9">Amylomaltase</fullName>
    </alternativeName>
    <alternativeName>
        <fullName evidence="10">Disproportionating enzyme</fullName>
    </alternativeName>
</protein>
<reference evidence="12" key="1">
    <citation type="submission" date="2006-10" db="EMBL/GenBank/DDBJ databases">
        <authorList>
            <person name="Amadeo P."/>
            <person name="Zhao Q."/>
            <person name="Wortman J."/>
            <person name="Fraser-Liggett C."/>
            <person name="Carlton J."/>
        </authorList>
    </citation>
    <scope>NUCLEOTIDE SEQUENCE</scope>
    <source>
        <strain evidence="12">G3</strain>
    </source>
</reference>
<dbReference type="GO" id="GO:2001070">
    <property type="term" value="F:starch binding"/>
    <property type="evidence" value="ECO:0007669"/>
    <property type="project" value="InterPro"/>
</dbReference>
<dbReference type="Gene3D" id="3.20.20.80">
    <property type="entry name" value="Glycosidases"/>
    <property type="match status" value="1"/>
</dbReference>
<gene>
    <name evidence="12" type="ORF">TVAG_371570</name>
</gene>
<dbReference type="RefSeq" id="XP_001325907.1">
    <property type="nucleotide sequence ID" value="XM_001325872.1"/>
</dbReference>
<name>A2E0S9_TRIV3</name>
<evidence type="ECO:0000259" key="11">
    <source>
        <dbReference type="Pfam" id="PF00686"/>
    </source>
</evidence>
<dbReference type="GO" id="GO:0005737">
    <property type="term" value="C:cytoplasm"/>
    <property type="evidence" value="ECO:0007669"/>
    <property type="project" value="UniProtKB-SubCell"/>
</dbReference>
<comment type="similarity">
    <text evidence="3">Belongs to the disproportionating enzyme family.</text>
</comment>
<dbReference type="KEGG" id="tva:4771671"/>
<dbReference type="Pfam" id="PF00686">
    <property type="entry name" value="CBM_20"/>
    <property type="match status" value="1"/>
</dbReference>
<evidence type="ECO:0000256" key="8">
    <source>
        <dbReference type="ARBA" id="ARBA00023277"/>
    </source>
</evidence>
<sequence length="353" mass="41479">MSQLQNLVSYVWSNSIEIYPQSFPFDYKYVISNNDGTFIWEEPTNRTCTGPSAPQYDRVRPITYFINEWFTNVNKELFKGLGVYVPLFSLRTQNSQGIGSYTDIKKLVDCCNSMGASLIQLLPINDTTDKGGWDDSYPYKQVSCFALHPVYIDLLGILPELPTDIYNIIMRRKYELEKLPQIDFPAVFSFKMDMLKEIFDLVKEKFKDSEDLQDFLKKNGSWLKPYTLFCHLRDTYKTMEFRKWPKYSKITPEEIEDICDEKESDLLFIYWLQYIADKQFKESYEYATNHKVALKGDLPIGVNINSVECWAFPHLFRLHMCAGAPPDDFSSDGQNWGFPTYNWEEMEKDNFAW</sequence>
<evidence type="ECO:0000256" key="5">
    <source>
        <dbReference type="ARBA" id="ARBA00022490"/>
    </source>
</evidence>
<keyword evidence="8" id="KW-0119">Carbohydrate metabolism</keyword>
<evidence type="ECO:0000256" key="9">
    <source>
        <dbReference type="ARBA" id="ARBA00031423"/>
    </source>
</evidence>
<dbReference type="PANTHER" id="PTHR32518:SF3">
    <property type="entry name" value="4-ALPHA-GLUCANOTRANSFERASE"/>
    <property type="match status" value="1"/>
</dbReference>
<dbReference type="eggNOG" id="ENOG502QR3V">
    <property type="taxonomic scope" value="Eukaryota"/>
</dbReference>
<proteinExistence type="inferred from homology"/>
<dbReference type="SUPFAM" id="SSF49452">
    <property type="entry name" value="Starch-binding domain-like"/>
    <property type="match status" value="1"/>
</dbReference>
<evidence type="ECO:0000313" key="13">
    <source>
        <dbReference type="Proteomes" id="UP000001542"/>
    </source>
</evidence>
<dbReference type="EC" id="2.4.1.25" evidence="4"/>
<dbReference type="Proteomes" id="UP000001542">
    <property type="component" value="Unassembled WGS sequence"/>
</dbReference>
<accession>A2E0S9</accession>
<dbReference type="VEuPathDB" id="TrichDB:TVAG_226870"/>
<dbReference type="InterPro" id="IPR013784">
    <property type="entry name" value="Carb-bd-like_fold"/>
</dbReference>
<evidence type="ECO:0000256" key="3">
    <source>
        <dbReference type="ARBA" id="ARBA00005684"/>
    </source>
</evidence>